<dbReference type="Pfam" id="PF02683">
    <property type="entry name" value="DsbD_TM"/>
    <property type="match status" value="1"/>
</dbReference>
<feature type="transmembrane region" description="Helical" evidence="8">
    <location>
        <begin position="162"/>
        <end position="187"/>
    </location>
</feature>
<evidence type="ECO:0000256" key="4">
    <source>
        <dbReference type="ARBA" id="ARBA00022748"/>
    </source>
</evidence>
<evidence type="ECO:0000313" key="10">
    <source>
        <dbReference type="EMBL" id="SLM14097.1"/>
    </source>
</evidence>
<feature type="transmembrane region" description="Helical" evidence="8">
    <location>
        <begin position="247"/>
        <end position="269"/>
    </location>
</feature>
<evidence type="ECO:0000256" key="3">
    <source>
        <dbReference type="ARBA" id="ARBA00022692"/>
    </source>
</evidence>
<feature type="compositionally biased region" description="Polar residues" evidence="7">
    <location>
        <begin position="284"/>
        <end position="300"/>
    </location>
</feature>
<dbReference type="GO" id="GO:0016020">
    <property type="term" value="C:membrane"/>
    <property type="evidence" value="ECO:0007669"/>
    <property type="project" value="UniProtKB-SubCell"/>
</dbReference>
<evidence type="ECO:0000259" key="9">
    <source>
        <dbReference type="Pfam" id="PF02683"/>
    </source>
</evidence>
<evidence type="ECO:0000256" key="5">
    <source>
        <dbReference type="ARBA" id="ARBA00022989"/>
    </source>
</evidence>
<keyword evidence="4" id="KW-0201">Cytochrome c-type biogenesis</keyword>
<keyword evidence="3 8" id="KW-0812">Transmembrane</keyword>
<feature type="transmembrane region" description="Helical" evidence="8">
    <location>
        <begin position="50"/>
        <end position="74"/>
    </location>
</feature>
<keyword evidence="6 8" id="KW-0472">Membrane</keyword>
<comment type="subcellular location">
    <subcellularLocation>
        <location evidence="1">Membrane</location>
        <topology evidence="1">Multi-pass membrane protein</topology>
    </subcellularLocation>
</comment>
<evidence type="ECO:0000256" key="2">
    <source>
        <dbReference type="ARBA" id="ARBA00006143"/>
    </source>
</evidence>
<name>A0A3P3XKJ9_9SPIR</name>
<feature type="transmembrane region" description="Helical" evidence="8">
    <location>
        <begin position="208"/>
        <end position="241"/>
    </location>
</feature>
<dbReference type="PANTHER" id="PTHR31272:SF4">
    <property type="entry name" value="CYTOCHROME C-TYPE BIOGENESIS PROTEIN HI_1454-RELATED"/>
    <property type="match status" value="1"/>
</dbReference>
<sequence>MNQPDLIAAFAAGLVSFISPCVLPLLPAYLSLLSGLTIKELSGQQKRAKLLTASLMFSAGFTLAFTLLGIIFSGGMSFAGAGASRLFGQIAGIIVIVLGFNIMFDFIRILNNDARLIQKFAGKGRGQVNSFLMGLAFAAGWSPCIGPILASILLMAARNANIAAAALLLVAYSAGFAIPFIASALFFERLSPLLGFLKKHGNGVRIVSGLLLVAFGIVMVLGSVSRISALAAQAGIVLLSFDASSPFFSRLIGAAVWLLFAALSFRVILNRRRTHLQEEAIAPDQTQPASPQTTANSGSTRRPTLPWLLSALFFVLAILEIAGAIGLVRIIGGWLTFTGI</sequence>
<feature type="region of interest" description="Disordered" evidence="7">
    <location>
        <begin position="280"/>
        <end position="300"/>
    </location>
</feature>
<keyword evidence="5 8" id="KW-1133">Transmembrane helix</keyword>
<dbReference type="AlphaFoldDB" id="A0A3P3XKJ9"/>
<organism evidence="10">
    <name type="scientific">uncultured spirochete</name>
    <dbReference type="NCBI Taxonomy" id="156406"/>
    <lineage>
        <taxon>Bacteria</taxon>
        <taxon>Pseudomonadati</taxon>
        <taxon>Spirochaetota</taxon>
        <taxon>Spirochaetia</taxon>
        <taxon>Spirochaetales</taxon>
        <taxon>environmental samples</taxon>
    </lineage>
</organism>
<accession>A0A3P3XKJ9</accession>
<protein>
    <submittedName>
        <fullName evidence="10">Putative Cytochrome c biogenesis protein transmembrane region</fullName>
    </submittedName>
</protein>
<reference evidence="10" key="1">
    <citation type="submission" date="2017-02" db="EMBL/GenBank/DDBJ databases">
        <authorList>
            <person name="Regsiter A."/>
            <person name="William W."/>
        </authorList>
    </citation>
    <scope>NUCLEOTIDE SEQUENCE</scope>
    <source>
        <strain evidence="10">Bib</strain>
    </source>
</reference>
<feature type="transmembrane region" description="Helical" evidence="8">
    <location>
        <begin position="6"/>
        <end position="30"/>
    </location>
</feature>
<evidence type="ECO:0000256" key="6">
    <source>
        <dbReference type="ARBA" id="ARBA00023136"/>
    </source>
</evidence>
<evidence type="ECO:0000256" key="7">
    <source>
        <dbReference type="SAM" id="MobiDB-lite"/>
    </source>
</evidence>
<feature type="transmembrane region" description="Helical" evidence="8">
    <location>
        <begin position="307"/>
        <end position="331"/>
    </location>
</feature>
<feature type="transmembrane region" description="Helical" evidence="8">
    <location>
        <begin position="86"/>
        <end position="110"/>
    </location>
</feature>
<comment type="similarity">
    <text evidence="2">Belongs to the DsbD family.</text>
</comment>
<feature type="domain" description="Cytochrome C biogenesis protein transmembrane" evidence="9">
    <location>
        <begin position="7"/>
        <end position="220"/>
    </location>
</feature>
<dbReference type="GO" id="GO:0017004">
    <property type="term" value="P:cytochrome complex assembly"/>
    <property type="evidence" value="ECO:0007669"/>
    <property type="project" value="UniProtKB-KW"/>
</dbReference>
<gene>
    <name evidence="10" type="ORF">SPIROBIBN47_310032</name>
</gene>
<feature type="transmembrane region" description="Helical" evidence="8">
    <location>
        <begin position="131"/>
        <end position="156"/>
    </location>
</feature>
<evidence type="ECO:0000256" key="1">
    <source>
        <dbReference type="ARBA" id="ARBA00004141"/>
    </source>
</evidence>
<dbReference type="InterPro" id="IPR003834">
    <property type="entry name" value="Cyt_c_assmbl_TM_dom"/>
</dbReference>
<evidence type="ECO:0000256" key="8">
    <source>
        <dbReference type="SAM" id="Phobius"/>
    </source>
</evidence>
<dbReference type="EMBL" id="FWDM01000025">
    <property type="protein sequence ID" value="SLM14097.1"/>
    <property type="molecule type" value="Genomic_DNA"/>
</dbReference>
<dbReference type="PANTHER" id="PTHR31272">
    <property type="entry name" value="CYTOCHROME C-TYPE BIOGENESIS PROTEIN HI_1454-RELATED"/>
    <property type="match status" value="1"/>
</dbReference>
<proteinExistence type="inferred from homology"/>
<dbReference type="InterPro" id="IPR051790">
    <property type="entry name" value="Cytochrome_c-biogenesis_DsbD"/>
</dbReference>